<name>A0A4Y2LUM0_ARAVE</name>
<gene>
    <name evidence="3" type="ORF">AVEN_125400_1</name>
</gene>
<feature type="region of interest" description="Disordered" evidence="1">
    <location>
        <begin position="87"/>
        <end position="143"/>
    </location>
</feature>
<proteinExistence type="predicted"/>
<accession>A0A4Y2LUM0</accession>
<evidence type="ECO:0000256" key="1">
    <source>
        <dbReference type="SAM" id="MobiDB-lite"/>
    </source>
</evidence>
<dbReference type="GO" id="GO:0003677">
    <property type="term" value="F:DNA binding"/>
    <property type="evidence" value="ECO:0007669"/>
    <property type="project" value="InterPro"/>
</dbReference>
<reference evidence="3 4" key="1">
    <citation type="journal article" date="2019" name="Sci. Rep.">
        <title>Orb-weaving spider Araneus ventricosus genome elucidates the spidroin gene catalogue.</title>
        <authorList>
            <person name="Kono N."/>
            <person name="Nakamura H."/>
            <person name="Ohtoshi R."/>
            <person name="Moran D.A.P."/>
            <person name="Shinohara A."/>
            <person name="Yoshida Y."/>
            <person name="Fujiwara M."/>
            <person name="Mori M."/>
            <person name="Tomita M."/>
            <person name="Arakawa K."/>
        </authorList>
    </citation>
    <scope>NUCLEOTIDE SEQUENCE [LARGE SCALE GENOMIC DNA]</scope>
</reference>
<dbReference type="Pfam" id="PF11427">
    <property type="entry name" value="HTH_Tnp_Tc3_1"/>
    <property type="match status" value="1"/>
</dbReference>
<dbReference type="OrthoDB" id="6466020at2759"/>
<evidence type="ECO:0000313" key="4">
    <source>
        <dbReference type="Proteomes" id="UP000499080"/>
    </source>
</evidence>
<protein>
    <recommendedName>
        <fullName evidence="2">Tc3 transposase DNA binding domain-containing protein</fullName>
    </recommendedName>
</protein>
<evidence type="ECO:0000313" key="3">
    <source>
        <dbReference type="EMBL" id="GBN18468.1"/>
    </source>
</evidence>
<dbReference type="EMBL" id="BGPR01006380">
    <property type="protein sequence ID" value="GBN18468.1"/>
    <property type="molecule type" value="Genomic_DNA"/>
</dbReference>
<comment type="caution">
    <text evidence="3">The sequence shown here is derived from an EMBL/GenBank/DDBJ whole genome shotgun (WGS) entry which is preliminary data.</text>
</comment>
<evidence type="ECO:0000259" key="2">
    <source>
        <dbReference type="Pfam" id="PF11427"/>
    </source>
</evidence>
<dbReference type="AlphaFoldDB" id="A0A4Y2LUM0"/>
<organism evidence="3 4">
    <name type="scientific">Araneus ventricosus</name>
    <name type="common">Orbweaver spider</name>
    <name type="synonym">Epeira ventricosa</name>
    <dbReference type="NCBI Taxonomy" id="182803"/>
    <lineage>
        <taxon>Eukaryota</taxon>
        <taxon>Metazoa</taxon>
        <taxon>Ecdysozoa</taxon>
        <taxon>Arthropoda</taxon>
        <taxon>Chelicerata</taxon>
        <taxon>Arachnida</taxon>
        <taxon>Araneae</taxon>
        <taxon>Araneomorphae</taxon>
        <taxon>Entelegynae</taxon>
        <taxon>Araneoidea</taxon>
        <taxon>Araneidae</taxon>
        <taxon>Araneus</taxon>
    </lineage>
</organism>
<dbReference type="InterPro" id="IPR025898">
    <property type="entry name" value="Tc3_transposase_DNA-bd_dom"/>
</dbReference>
<feature type="domain" description="Tc3 transposase DNA binding" evidence="2">
    <location>
        <begin position="44"/>
        <end position="78"/>
    </location>
</feature>
<keyword evidence="4" id="KW-1185">Reference proteome</keyword>
<sequence length="143" mass="16101">MQITKICNPSASPDAVDNAYIRQQMSDKYIRSYPASEMACFQDLSDFERGVTVGTREMGHSISEVAMKFGFSRTAISRVYRKYWVSDDTEDDKQSDIDKVVVPLETPEASDEKEGNDNILNDDNDDLSCDTASEIEVHSNKEV</sequence>
<dbReference type="Proteomes" id="UP000499080">
    <property type="component" value="Unassembled WGS sequence"/>
</dbReference>